<evidence type="ECO:0000313" key="3">
    <source>
        <dbReference type="Proteomes" id="UP000237438"/>
    </source>
</evidence>
<evidence type="ECO:0000313" key="2">
    <source>
        <dbReference type="EMBL" id="POS81921.1"/>
    </source>
</evidence>
<protein>
    <submittedName>
        <fullName evidence="2">Uncharacterized protein</fullName>
    </submittedName>
</protein>
<comment type="caution">
    <text evidence="2">The sequence shown here is derived from an EMBL/GenBank/DDBJ whole genome shotgun (WGS) entry which is preliminary data.</text>
</comment>
<keyword evidence="3" id="KW-1185">Reference proteome</keyword>
<gene>
    <name evidence="2" type="ORF">EPUL_005477</name>
</gene>
<reference evidence="2 3" key="1">
    <citation type="submission" date="2017-10" db="EMBL/GenBank/DDBJ databases">
        <title>Development of genomic resources for the powdery mildew, Erysiphe pulchra.</title>
        <authorList>
            <person name="Wadl P.A."/>
            <person name="Mack B.M."/>
            <person name="Moore G."/>
            <person name="Beltz S.B."/>
        </authorList>
    </citation>
    <scope>NUCLEOTIDE SEQUENCE [LARGE SCALE GENOMIC DNA]</scope>
    <source>
        <strain evidence="2">Cflorida</strain>
    </source>
</reference>
<proteinExistence type="predicted"/>
<name>A0A2S4PIQ4_9PEZI</name>
<dbReference type="OrthoDB" id="3599542at2759"/>
<evidence type="ECO:0000256" key="1">
    <source>
        <dbReference type="SAM" id="MobiDB-lite"/>
    </source>
</evidence>
<feature type="compositionally biased region" description="Low complexity" evidence="1">
    <location>
        <begin position="154"/>
        <end position="164"/>
    </location>
</feature>
<accession>A0A2S4PIQ4</accession>
<feature type="region of interest" description="Disordered" evidence="1">
    <location>
        <begin position="140"/>
        <end position="166"/>
    </location>
</feature>
<sequence length="229" mass="25932">MATCAYLNETNDERQIPVKGNTLKTNSDSTTKNLSSGTVKDSNISISPVSVNSKTLAVNDDLPHILSNISKMYHNDDKKYAGLNDSLDYKIEMYKDICDINQCPTDCRINGLMLALREPALSKFRAHRHDPGMNFDNYHRNRGGYKPGLGQRGVSGRSSPGNSRNRFEEKQVLYNFNNKCYVCGKEECRAWKHDKDSPSLDVQDVQEDDDKTDLYIAETFDVLDFDEEA</sequence>
<dbReference type="EMBL" id="PEDP01005887">
    <property type="protein sequence ID" value="POS81921.1"/>
    <property type="molecule type" value="Genomic_DNA"/>
</dbReference>
<dbReference type="AlphaFoldDB" id="A0A2S4PIQ4"/>
<organism evidence="2 3">
    <name type="scientific">Erysiphe pulchra</name>
    <dbReference type="NCBI Taxonomy" id="225359"/>
    <lineage>
        <taxon>Eukaryota</taxon>
        <taxon>Fungi</taxon>
        <taxon>Dikarya</taxon>
        <taxon>Ascomycota</taxon>
        <taxon>Pezizomycotina</taxon>
        <taxon>Leotiomycetes</taxon>
        <taxon>Erysiphales</taxon>
        <taxon>Erysiphaceae</taxon>
        <taxon>Erysiphe</taxon>
    </lineage>
</organism>
<dbReference type="Proteomes" id="UP000237438">
    <property type="component" value="Unassembled WGS sequence"/>
</dbReference>